<comment type="caution">
    <text evidence="1">The sequence shown here is derived from an EMBL/GenBank/DDBJ whole genome shotgun (WGS) entry which is preliminary data.</text>
</comment>
<dbReference type="Proteomes" id="UP000075442">
    <property type="component" value="Unassembled WGS sequence"/>
</dbReference>
<name>A0A150NWA9_STRMT</name>
<dbReference type="EMBL" id="LROU01000041">
    <property type="protein sequence ID" value="KYF37743.1"/>
    <property type="molecule type" value="Genomic_DNA"/>
</dbReference>
<evidence type="ECO:0000313" key="1">
    <source>
        <dbReference type="EMBL" id="KYF37743.1"/>
    </source>
</evidence>
<accession>A0A150NWA9</accession>
<proteinExistence type="predicted"/>
<protein>
    <submittedName>
        <fullName evidence="1">Uncharacterized protein</fullName>
    </submittedName>
</protein>
<dbReference type="AlphaFoldDB" id="A0A150NWA9"/>
<evidence type="ECO:0000313" key="2">
    <source>
        <dbReference type="Proteomes" id="UP000075442"/>
    </source>
</evidence>
<gene>
    <name evidence="1" type="ORF">SMIM3I_00400</name>
</gene>
<organism evidence="1 2">
    <name type="scientific">Streptococcus mitis</name>
    <dbReference type="NCBI Taxonomy" id="28037"/>
    <lineage>
        <taxon>Bacteria</taxon>
        <taxon>Bacillati</taxon>
        <taxon>Bacillota</taxon>
        <taxon>Bacilli</taxon>
        <taxon>Lactobacillales</taxon>
        <taxon>Streptococcaceae</taxon>
        <taxon>Streptococcus</taxon>
        <taxon>Streptococcus mitis group</taxon>
    </lineage>
</organism>
<sequence length="38" mass="4408">MLKLKQQPMNVKSDQVRTFLKGQRQLVQKGEEGQSSYV</sequence>
<reference evidence="1 2" key="1">
    <citation type="submission" date="2016-01" db="EMBL/GenBank/DDBJ databases">
        <title>Highly variable Streptococcus oralis 1 are common among viridans streptococci isolated from primates.</title>
        <authorList>
            <person name="Denapaite D."/>
            <person name="Rieger M."/>
            <person name="Koendgen S."/>
            <person name="Brueckner R."/>
            <person name="Ochigava I."/>
            <person name="Kappeler P."/>
            <person name="Maetz-Rensing K."/>
            <person name="Leendertz F."/>
        </authorList>
    </citation>
    <scope>NUCLEOTIDE SEQUENCE [LARGE SCALE GENOMIC DNA]</scope>
    <source>
        <strain evidence="1 2">M3-1</strain>
    </source>
</reference>